<name>D6SJY3_9BACT</name>
<sequence>MLEHTIQFKRTLWDKKGSWIPLTLQNLPSELRSRINPVAFTDGYEAVWLTPRVYDNQGNIHYLPWLDVEHPEKHHTSIQANIDTGKSLYLKLDSMGLANGLHILLSGNGLRFIWGFIVAPEWGRGFITLIKDSSSFPGIDHSPLTWANMWFRFLGYRGNQKQEDKNISNCHIHLLSHPRELLDLTEQQYLELVKGKPDYEICMQWADQILPVEYELPAPWKAILQQYDLMARLRTHIIKIGFPRPQKSAVKTDWEQIHAALNNLGIKVLRERTVYETTIFQLSSCPACGQTEGNPWLTESGILKCWRANNCPAGQDRYNQKSGLYFTGLYPQEWIEGYHFEEIEAESHTTEARGVVTIDEARKRIADVFREAGCNANK</sequence>
<dbReference type="EMBL" id="ACJN02000001">
    <property type="protein sequence ID" value="EFI36186.1"/>
    <property type="molecule type" value="Genomic_DNA"/>
</dbReference>
<proteinExistence type="predicted"/>
<dbReference type="eggNOG" id="COG1199">
    <property type="taxonomic scope" value="Bacteria"/>
</dbReference>
<dbReference type="RefSeq" id="WP_008869308.1">
    <property type="nucleotide sequence ID" value="NZ_ACJN02000001.1"/>
</dbReference>
<dbReference type="Proteomes" id="UP000005496">
    <property type="component" value="Unassembled WGS sequence"/>
</dbReference>
<dbReference type="OrthoDB" id="5470139at2"/>
<evidence type="ECO:0000313" key="2">
    <source>
        <dbReference type="Proteomes" id="UP000005496"/>
    </source>
</evidence>
<reference evidence="1" key="1">
    <citation type="submission" date="2010-05" db="EMBL/GenBank/DDBJ databases">
        <title>The draft genome of Desulfonatronospira thiodismutans ASO3-1.</title>
        <authorList>
            <consortium name="US DOE Joint Genome Institute (JGI-PGF)"/>
            <person name="Lucas S."/>
            <person name="Copeland A."/>
            <person name="Lapidus A."/>
            <person name="Cheng J.-F."/>
            <person name="Bruce D."/>
            <person name="Goodwin L."/>
            <person name="Pitluck S."/>
            <person name="Chertkov O."/>
            <person name="Brettin T."/>
            <person name="Detter J.C."/>
            <person name="Han C."/>
            <person name="Land M.L."/>
            <person name="Hauser L."/>
            <person name="Kyrpides N."/>
            <person name="Mikhailova N."/>
            <person name="Muyzer G."/>
            <person name="Woyke T."/>
        </authorList>
    </citation>
    <scope>NUCLEOTIDE SEQUENCE [LARGE SCALE GENOMIC DNA]</scope>
    <source>
        <strain evidence="1">ASO3-1</strain>
    </source>
</reference>
<accession>D6SJY3</accession>
<keyword evidence="2" id="KW-1185">Reference proteome</keyword>
<dbReference type="AlphaFoldDB" id="D6SJY3"/>
<protein>
    <submittedName>
        <fullName evidence="1">Uncharacterized protein</fullName>
    </submittedName>
</protein>
<evidence type="ECO:0000313" key="1">
    <source>
        <dbReference type="EMBL" id="EFI36186.1"/>
    </source>
</evidence>
<comment type="caution">
    <text evidence="1">The sequence shown here is derived from an EMBL/GenBank/DDBJ whole genome shotgun (WGS) entry which is preliminary data.</text>
</comment>
<organism evidence="1 2">
    <name type="scientific">Desulfonatronospira thiodismutans ASO3-1</name>
    <dbReference type="NCBI Taxonomy" id="555779"/>
    <lineage>
        <taxon>Bacteria</taxon>
        <taxon>Pseudomonadati</taxon>
        <taxon>Thermodesulfobacteriota</taxon>
        <taxon>Desulfovibrionia</taxon>
        <taxon>Desulfovibrionales</taxon>
        <taxon>Desulfonatronovibrionaceae</taxon>
        <taxon>Desulfonatronospira</taxon>
    </lineage>
</organism>
<gene>
    <name evidence="1" type="ORF">Dthio_PD3642</name>
</gene>